<organism evidence="3 4">
    <name type="scientific">Nonomuraea mangrovi</name>
    <dbReference type="NCBI Taxonomy" id="2316207"/>
    <lineage>
        <taxon>Bacteria</taxon>
        <taxon>Bacillati</taxon>
        <taxon>Actinomycetota</taxon>
        <taxon>Actinomycetes</taxon>
        <taxon>Streptosporangiales</taxon>
        <taxon>Streptosporangiaceae</taxon>
        <taxon>Nonomuraea</taxon>
    </lineage>
</organism>
<name>A0ABW4T509_9ACTN</name>
<evidence type="ECO:0000256" key="2">
    <source>
        <dbReference type="SAM" id="Phobius"/>
    </source>
</evidence>
<keyword evidence="2" id="KW-0472">Membrane</keyword>
<evidence type="ECO:0000256" key="1">
    <source>
        <dbReference type="SAM" id="MobiDB-lite"/>
    </source>
</evidence>
<keyword evidence="4" id="KW-1185">Reference proteome</keyword>
<reference evidence="4" key="1">
    <citation type="journal article" date="2019" name="Int. J. Syst. Evol. Microbiol.">
        <title>The Global Catalogue of Microorganisms (GCM) 10K type strain sequencing project: providing services to taxonomists for standard genome sequencing and annotation.</title>
        <authorList>
            <consortium name="The Broad Institute Genomics Platform"/>
            <consortium name="The Broad Institute Genome Sequencing Center for Infectious Disease"/>
            <person name="Wu L."/>
            <person name="Ma J."/>
        </authorList>
    </citation>
    <scope>NUCLEOTIDE SEQUENCE [LARGE SCALE GENOMIC DNA]</scope>
    <source>
        <strain evidence="4">ICMP 6774ER</strain>
    </source>
</reference>
<feature type="region of interest" description="Disordered" evidence="1">
    <location>
        <begin position="76"/>
        <end position="111"/>
    </location>
</feature>
<feature type="transmembrane region" description="Helical" evidence="2">
    <location>
        <begin position="52"/>
        <end position="71"/>
    </location>
</feature>
<keyword evidence="2" id="KW-1133">Transmembrane helix</keyword>
<dbReference type="RefSeq" id="WP_379577357.1">
    <property type="nucleotide sequence ID" value="NZ_JBHUFV010000052.1"/>
</dbReference>
<comment type="caution">
    <text evidence="3">The sequence shown here is derived from an EMBL/GenBank/DDBJ whole genome shotgun (WGS) entry which is preliminary data.</text>
</comment>
<proteinExistence type="predicted"/>
<keyword evidence="2" id="KW-0812">Transmembrane</keyword>
<gene>
    <name evidence="3" type="ORF">ACFSKW_35415</name>
</gene>
<sequence>MSDSLTEKDTAPWTDTTTIARRADAHRAIADLKGRPGEDIPMFGSRTLSNNLLVAGLPLMVGAGVLGGGSVQHAARRLREDGQVGTNDRTARPTRRKLDGRGGHGDAIVPP</sequence>
<protein>
    <recommendedName>
        <fullName evidence="5">DUF3618 domain-containing protein</fullName>
    </recommendedName>
</protein>
<evidence type="ECO:0000313" key="3">
    <source>
        <dbReference type="EMBL" id="MFD1936771.1"/>
    </source>
</evidence>
<accession>A0ABW4T509</accession>
<dbReference type="EMBL" id="JBHUFV010000052">
    <property type="protein sequence ID" value="MFD1936771.1"/>
    <property type="molecule type" value="Genomic_DNA"/>
</dbReference>
<dbReference type="Proteomes" id="UP001597368">
    <property type="component" value="Unassembled WGS sequence"/>
</dbReference>
<evidence type="ECO:0000313" key="4">
    <source>
        <dbReference type="Proteomes" id="UP001597368"/>
    </source>
</evidence>
<evidence type="ECO:0008006" key="5">
    <source>
        <dbReference type="Google" id="ProtNLM"/>
    </source>
</evidence>